<dbReference type="AlphaFoldDB" id="A0A9P5ASE0"/>
<evidence type="ECO:0000313" key="2">
    <source>
        <dbReference type="Proteomes" id="UP000730481"/>
    </source>
</evidence>
<gene>
    <name evidence="1" type="ORF">FBEOM_2235</name>
</gene>
<comment type="caution">
    <text evidence="1">The sequence shown here is derived from an EMBL/GenBank/DDBJ whole genome shotgun (WGS) entry which is preliminary data.</text>
</comment>
<reference evidence="1" key="1">
    <citation type="journal article" date="2017" name="Mycologia">
        <title>Fusarium algeriense, sp. nov., a novel toxigenic crown rot pathogen of durum wheat from Algeria is nested in the Fusarium burgessii species complex.</title>
        <authorList>
            <person name="Laraba I."/>
            <person name="Keddad A."/>
            <person name="Boureghda H."/>
            <person name="Abdallah N."/>
            <person name="Vaughan M.M."/>
            <person name="Proctor R.H."/>
            <person name="Busman M."/>
            <person name="O'Donnell K."/>
        </authorList>
    </citation>
    <scope>NUCLEOTIDE SEQUENCE</scope>
    <source>
        <strain evidence="1">NRRL 25174</strain>
    </source>
</reference>
<evidence type="ECO:0008006" key="3">
    <source>
        <dbReference type="Google" id="ProtNLM"/>
    </source>
</evidence>
<dbReference type="Proteomes" id="UP000730481">
    <property type="component" value="Unassembled WGS sequence"/>
</dbReference>
<dbReference type="OrthoDB" id="3140657at2759"/>
<sequence length="542" mass="63014">MTLEVKVTPGSDIPLPLEIISLICFYASKLDQLRLRLASRQLCQAATPHALKSLYLRAYGRSSENFKNIARSTTLRTFVKEVSIDTWIGPVYEHHANGSYDVPQDFLNTLPYLQYYQNITRSHMRFSEYCGYNRFDDRATWTDIEASWPFRYKILDTVSHCITGMWTKAKQIQIDQKVKGDRVLKHLVPDYNDDFPDLPTGHVMKIKEFTVSNLADYNDPNLLQSKAWGQLLHLPTLVGLKLLVTKEHYSPEYRHVICEEKYDFFQTLPSTYLTPSLASKLQVLSLFYIDFWGWFPRIDLAQVGPMPQLRILALGHYVFTHKTQTDWIASLGTGNRSGGLEELYLDDCPILYEADQYGPLTADGYPVPRTVIEGFQQHGHRSSTTTYGMRWHHVLTEWKRSMKGLKRFVMGHGNWQNANLVTKATKEREEYAHLSYDERERRFIYNSHRYFACPEPQESHIKTEVVPADKYLHGAGLLQRRAARMQYIYYSVGLCPSQWDHPYHLCSRFAKEEGWAPEDETVALDDAAYELFMEAIRDRLED</sequence>
<reference evidence="1" key="2">
    <citation type="submission" date="2020-02" db="EMBL/GenBank/DDBJ databases">
        <title>Identification and distribution of gene clusters putatively required for synthesis of sphingolipid metabolism inhibitors in phylogenetically diverse species of the filamentous fungus Fusarium.</title>
        <authorList>
            <person name="Kim H.-S."/>
            <person name="Busman M."/>
            <person name="Brown D.W."/>
            <person name="Divon H."/>
            <person name="Uhlig S."/>
            <person name="Proctor R.H."/>
        </authorList>
    </citation>
    <scope>NUCLEOTIDE SEQUENCE</scope>
    <source>
        <strain evidence="1">NRRL 25174</strain>
    </source>
</reference>
<organism evidence="1 2">
    <name type="scientific">Fusarium beomiforme</name>
    <dbReference type="NCBI Taxonomy" id="44412"/>
    <lineage>
        <taxon>Eukaryota</taxon>
        <taxon>Fungi</taxon>
        <taxon>Dikarya</taxon>
        <taxon>Ascomycota</taxon>
        <taxon>Pezizomycotina</taxon>
        <taxon>Sordariomycetes</taxon>
        <taxon>Hypocreomycetidae</taxon>
        <taxon>Hypocreales</taxon>
        <taxon>Nectriaceae</taxon>
        <taxon>Fusarium</taxon>
        <taxon>Fusarium burgessii species complex</taxon>
    </lineage>
</organism>
<keyword evidence="2" id="KW-1185">Reference proteome</keyword>
<dbReference type="EMBL" id="PVQB02000080">
    <property type="protein sequence ID" value="KAF4343801.1"/>
    <property type="molecule type" value="Genomic_DNA"/>
</dbReference>
<dbReference type="PANTHER" id="PTHR42057">
    <property type="entry name" value="F-BOX DOMAIN PROTEIN (AFU_ORTHOLOGUE AFUA_4G00200)"/>
    <property type="match status" value="1"/>
</dbReference>
<dbReference type="PANTHER" id="PTHR42057:SF2">
    <property type="entry name" value="F-BOX DOMAIN PROTEIN (AFU_ORTHOLOGUE AFUA_4G00200)-RELATED"/>
    <property type="match status" value="1"/>
</dbReference>
<name>A0A9P5ASE0_9HYPO</name>
<accession>A0A9P5ASE0</accession>
<protein>
    <recommendedName>
        <fullName evidence="3">F-box domain-containing protein</fullName>
    </recommendedName>
</protein>
<evidence type="ECO:0000313" key="1">
    <source>
        <dbReference type="EMBL" id="KAF4343801.1"/>
    </source>
</evidence>
<proteinExistence type="predicted"/>